<evidence type="ECO:0000313" key="2">
    <source>
        <dbReference type="EMBL" id="MPL84429.1"/>
    </source>
</evidence>
<sequence>MGSIEIRLIGQNDIEILTKYRIDYLTEMQGDISDEYKLRLHSELLRYFSEVIRTDTFFAFMAVIDNRVLGFGGMIIKRIPGDINRPFYLEGEILNMYTLPDERRKGYSSLILKELLNEAERRGISKVSLHTSKDGEALYRSFGFSDPIYPVLELGLPR</sequence>
<dbReference type="CDD" id="cd04301">
    <property type="entry name" value="NAT_SF"/>
    <property type="match status" value="1"/>
</dbReference>
<dbReference type="PROSITE" id="PS51186">
    <property type="entry name" value="GNAT"/>
    <property type="match status" value="1"/>
</dbReference>
<organism evidence="2">
    <name type="scientific">bioreactor metagenome</name>
    <dbReference type="NCBI Taxonomy" id="1076179"/>
    <lineage>
        <taxon>unclassified sequences</taxon>
        <taxon>metagenomes</taxon>
        <taxon>ecological metagenomes</taxon>
    </lineage>
</organism>
<name>A0A644UZC3_9ZZZZ</name>
<feature type="domain" description="N-acetyltransferase" evidence="1">
    <location>
        <begin position="4"/>
        <end position="158"/>
    </location>
</feature>
<dbReference type="Gene3D" id="3.40.630.30">
    <property type="match status" value="1"/>
</dbReference>
<accession>A0A644UZC3</accession>
<reference evidence="2" key="1">
    <citation type="submission" date="2019-08" db="EMBL/GenBank/DDBJ databases">
        <authorList>
            <person name="Kucharzyk K."/>
            <person name="Murdoch R.W."/>
            <person name="Higgins S."/>
            <person name="Loffler F."/>
        </authorList>
    </citation>
    <scope>NUCLEOTIDE SEQUENCE</scope>
</reference>
<dbReference type="Pfam" id="PF00583">
    <property type="entry name" value="Acetyltransf_1"/>
    <property type="match status" value="1"/>
</dbReference>
<protein>
    <recommendedName>
        <fullName evidence="1">N-acetyltransferase domain-containing protein</fullName>
    </recommendedName>
</protein>
<gene>
    <name evidence="2" type="ORF">SDC9_30394</name>
</gene>
<proteinExistence type="predicted"/>
<dbReference type="GO" id="GO:0016747">
    <property type="term" value="F:acyltransferase activity, transferring groups other than amino-acyl groups"/>
    <property type="evidence" value="ECO:0007669"/>
    <property type="project" value="InterPro"/>
</dbReference>
<dbReference type="SUPFAM" id="SSF55729">
    <property type="entry name" value="Acyl-CoA N-acyltransferases (Nat)"/>
    <property type="match status" value="1"/>
</dbReference>
<comment type="caution">
    <text evidence="2">The sequence shown here is derived from an EMBL/GenBank/DDBJ whole genome shotgun (WGS) entry which is preliminary data.</text>
</comment>
<dbReference type="InterPro" id="IPR000182">
    <property type="entry name" value="GNAT_dom"/>
</dbReference>
<evidence type="ECO:0000259" key="1">
    <source>
        <dbReference type="PROSITE" id="PS51186"/>
    </source>
</evidence>
<dbReference type="EMBL" id="VSSQ01000189">
    <property type="protein sequence ID" value="MPL84429.1"/>
    <property type="molecule type" value="Genomic_DNA"/>
</dbReference>
<dbReference type="AlphaFoldDB" id="A0A644UZC3"/>
<dbReference type="InterPro" id="IPR016181">
    <property type="entry name" value="Acyl_CoA_acyltransferase"/>
</dbReference>